<dbReference type="Proteomes" id="UP001278766">
    <property type="component" value="Unassembled WGS sequence"/>
</dbReference>
<evidence type="ECO:0000313" key="10">
    <source>
        <dbReference type="Proteomes" id="UP001278766"/>
    </source>
</evidence>
<feature type="compositionally biased region" description="Basic and acidic residues" evidence="7">
    <location>
        <begin position="185"/>
        <end position="197"/>
    </location>
</feature>
<feature type="domain" description="LIM zinc-binding" evidence="8">
    <location>
        <begin position="383"/>
        <end position="445"/>
    </location>
</feature>
<dbReference type="InterPro" id="IPR031348">
    <property type="entry name" value="PigL_N"/>
</dbReference>
<feature type="compositionally biased region" description="Low complexity" evidence="7">
    <location>
        <begin position="524"/>
        <end position="537"/>
    </location>
</feature>
<keyword evidence="10" id="KW-1185">Reference proteome</keyword>
<dbReference type="GO" id="GO:0030695">
    <property type="term" value="F:GTPase regulator activity"/>
    <property type="evidence" value="ECO:0007669"/>
    <property type="project" value="UniProtKB-ARBA"/>
</dbReference>
<evidence type="ECO:0000256" key="2">
    <source>
        <dbReference type="ARBA" id="ARBA00022737"/>
    </source>
</evidence>
<gene>
    <name evidence="9" type="ORF">B0H64DRAFT_398195</name>
</gene>
<dbReference type="EMBL" id="JAUEPN010000004">
    <property type="protein sequence ID" value="KAK3296413.1"/>
    <property type="molecule type" value="Genomic_DNA"/>
</dbReference>
<feature type="region of interest" description="Disordered" evidence="7">
    <location>
        <begin position="507"/>
        <end position="537"/>
    </location>
</feature>
<dbReference type="AlphaFoldDB" id="A0AAE0HH24"/>
<dbReference type="PANTHER" id="PTHR24205:SF4">
    <property type="entry name" value="PROTEIN ESPINAS"/>
    <property type="match status" value="1"/>
</dbReference>
<dbReference type="GeneID" id="87840882"/>
<dbReference type="Gene3D" id="2.10.110.10">
    <property type="entry name" value="Cysteine Rich Protein"/>
    <property type="match status" value="2"/>
</dbReference>
<keyword evidence="6" id="KW-0175">Coiled coil</keyword>
<dbReference type="PANTHER" id="PTHR24205">
    <property type="entry name" value="FOUR AND A HALF LIM DOMAINS PROTEIN"/>
    <property type="match status" value="1"/>
</dbReference>
<dbReference type="CDD" id="cd09395">
    <property type="entry name" value="LIM2_Rga"/>
    <property type="match status" value="1"/>
</dbReference>
<accession>A0AAE0HH24</accession>
<dbReference type="InterPro" id="IPR001781">
    <property type="entry name" value="Znf_LIM"/>
</dbReference>
<comment type="caution">
    <text evidence="9">The sequence shown here is derived from an EMBL/GenBank/DDBJ whole genome shotgun (WGS) entry which is preliminary data.</text>
</comment>
<dbReference type="RefSeq" id="XP_062659927.1">
    <property type="nucleotide sequence ID" value="XM_062803934.1"/>
</dbReference>
<proteinExistence type="predicted"/>
<evidence type="ECO:0000256" key="4">
    <source>
        <dbReference type="ARBA" id="ARBA00023038"/>
    </source>
</evidence>
<evidence type="ECO:0000256" key="5">
    <source>
        <dbReference type="PROSITE-ProRule" id="PRU00125"/>
    </source>
</evidence>
<protein>
    <recommendedName>
        <fullName evidence="8">LIM zinc-binding domain-containing protein</fullName>
    </recommendedName>
</protein>
<dbReference type="SMART" id="SM00132">
    <property type="entry name" value="LIM"/>
    <property type="match status" value="2"/>
</dbReference>
<evidence type="ECO:0000256" key="1">
    <source>
        <dbReference type="ARBA" id="ARBA00022723"/>
    </source>
</evidence>
<evidence type="ECO:0000313" key="9">
    <source>
        <dbReference type="EMBL" id="KAK3296413.1"/>
    </source>
</evidence>
<dbReference type="PROSITE" id="PS50023">
    <property type="entry name" value="LIM_DOMAIN_2"/>
    <property type="match status" value="1"/>
</dbReference>
<name>A0AAE0HH24_9PEZI</name>
<keyword evidence="2" id="KW-0677">Repeat</keyword>
<evidence type="ECO:0000256" key="6">
    <source>
        <dbReference type="SAM" id="Coils"/>
    </source>
</evidence>
<dbReference type="Pfam" id="PF17111">
    <property type="entry name" value="PigL_N"/>
    <property type="match status" value="1"/>
</dbReference>
<keyword evidence="4 5" id="KW-0440">LIM domain</keyword>
<dbReference type="GO" id="GO:0005634">
    <property type="term" value="C:nucleus"/>
    <property type="evidence" value="ECO:0007669"/>
    <property type="project" value="TreeGrafter"/>
</dbReference>
<reference evidence="9" key="2">
    <citation type="submission" date="2023-06" db="EMBL/GenBank/DDBJ databases">
        <authorList>
            <consortium name="Lawrence Berkeley National Laboratory"/>
            <person name="Haridas S."/>
            <person name="Hensen N."/>
            <person name="Bonometti L."/>
            <person name="Westerberg I."/>
            <person name="Brannstrom I.O."/>
            <person name="Guillou S."/>
            <person name="Cros-Aarteil S."/>
            <person name="Calhoun S."/>
            <person name="Kuo A."/>
            <person name="Mondo S."/>
            <person name="Pangilinan J."/>
            <person name="Riley R."/>
            <person name="Labutti K."/>
            <person name="Andreopoulos B."/>
            <person name="Lipzen A."/>
            <person name="Chen C."/>
            <person name="Yanf M."/>
            <person name="Daum C."/>
            <person name="Ng V."/>
            <person name="Clum A."/>
            <person name="Steindorff A."/>
            <person name="Ohm R."/>
            <person name="Martin F."/>
            <person name="Silar P."/>
            <person name="Natvig D."/>
            <person name="Lalanne C."/>
            <person name="Gautier V."/>
            <person name="Ament-Velasquez S.L."/>
            <person name="Kruys A."/>
            <person name="Hutchinson M.I."/>
            <person name="Powell A.J."/>
            <person name="Barry K."/>
            <person name="Miller A.N."/>
            <person name="Grigoriev I.V."/>
            <person name="Debuchy R."/>
            <person name="Gladieux P."/>
            <person name="Thoren M.H."/>
            <person name="Johannesson H."/>
        </authorList>
    </citation>
    <scope>NUCLEOTIDE SEQUENCE</scope>
    <source>
        <strain evidence="9">CBS 168.71</strain>
    </source>
</reference>
<dbReference type="PROSITE" id="PS00478">
    <property type="entry name" value="LIM_DOMAIN_1"/>
    <property type="match status" value="1"/>
</dbReference>
<dbReference type="Pfam" id="PF00412">
    <property type="entry name" value="LIM"/>
    <property type="match status" value="1"/>
</dbReference>
<keyword evidence="1 5" id="KW-0479">Metal-binding</keyword>
<sequence>MDPLSITASIVGLLTAAAKINSLLEWLSSVRNSPTTIRDARNEVRHTEVALRSMQRLLRRVEAASPRREMIQVDELRVTLADAMLAFSTFETLLQQLAIRARARGAISWTKYSKQLDEHLARIERYKLSLTLMVSILQCDSDVEAYQNQEKLQILIEKVLDENTSLRQKLSQSQDSFAAKSIATRHPDDENSTIRDDNNDDSSTIRGVQRSNTVRSRFSTFGGSAIKFAFENILEQSRVYRKTDQYQECDRSFASTAQRSHAWSVFSGYSLADISVMSVIAMPLTTLDVANGQYYVIGSETILPDDRTDDMTAMNAVSTGLTGSKYTDDDADPQSGPAEGSMPVAEAGKSLPDASGEDGECGVPLDEDWPLGPADDMSDDEIFPCKGCGEILVEGKAFELAGNRWHLDCFRCSECNVLFDADSNLLLLWDGSLVCSDCLYPCHVCGKKIDDLAILTGDLAFCSSCFRCRNCKLRIENLRYARTSQGIFCMSCHGILMARRRKKLASASETEQGPGASLDTGYVLPSSSPLPSMTDSS</sequence>
<feature type="region of interest" description="Disordered" evidence="7">
    <location>
        <begin position="181"/>
        <end position="205"/>
    </location>
</feature>
<dbReference type="GO" id="GO:0046872">
    <property type="term" value="F:metal ion binding"/>
    <property type="evidence" value="ECO:0007669"/>
    <property type="project" value="UniProtKB-KW"/>
</dbReference>
<feature type="coiled-coil region" evidence="6">
    <location>
        <begin position="149"/>
        <end position="176"/>
    </location>
</feature>
<evidence type="ECO:0000256" key="3">
    <source>
        <dbReference type="ARBA" id="ARBA00022833"/>
    </source>
</evidence>
<reference evidence="9" key="1">
    <citation type="journal article" date="2023" name="Mol. Phylogenet. Evol.">
        <title>Genome-scale phylogeny and comparative genomics of the fungal order Sordariales.</title>
        <authorList>
            <person name="Hensen N."/>
            <person name="Bonometti L."/>
            <person name="Westerberg I."/>
            <person name="Brannstrom I.O."/>
            <person name="Guillou S."/>
            <person name="Cros-Aarteil S."/>
            <person name="Calhoun S."/>
            <person name="Haridas S."/>
            <person name="Kuo A."/>
            <person name="Mondo S."/>
            <person name="Pangilinan J."/>
            <person name="Riley R."/>
            <person name="LaButti K."/>
            <person name="Andreopoulos B."/>
            <person name="Lipzen A."/>
            <person name="Chen C."/>
            <person name="Yan M."/>
            <person name="Daum C."/>
            <person name="Ng V."/>
            <person name="Clum A."/>
            <person name="Steindorff A."/>
            <person name="Ohm R.A."/>
            <person name="Martin F."/>
            <person name="Silar P."/>
            <person name="Natvig D.O."/>
            <person name="Lalanne C."/>
            <person name="Gautier V."/>
            <person name="Ament-Velasquez S.L."/>
            <person name="Kruys A."/>
            <person name="Hutchinson M.I."/>
            <person name="Powell A.J."/>
            <person name="Barry K."/>
            <person name="Miller A.N."/>
            <person name="Grigoriev I.V."/>
            <person name="Debuchy R."/>
            <person name="Gladieux P."/>
            <person name="Hiltunen Thoren M."/>
            <person name="Johannesson H."/>
        </authorList>
    </citation>
    <scope>NUCLEOTIDE SEQUENCE</scope>
    <source>
        <strain evidence="9">CBS 168.71</strain>
    </source>
</reference>
<feature type="region of interest" description="Disordered" evidence="7">
    <location>
        <begin position="322"/>
        <end position="361"/>
    </location>
</feature>
<organism evidence="9 10">
    <name type="scientific">Chaetomium fimeti</name>
    <dbReference type="NCBI Taxonomy" id="1854472"/>
    <lineage>
        <taxon>Eukaryota</taxon>
        <taxon>Fungi</taxon>
        <taxon>Dikarya</taxon>
        <taxon>Ascomycota</taxon>
        <taxon>Pezizomycotina</taxon>
        <taxon>Sordariomycetes</taxon>
        <taxon>Sordariomycetidae</taxon>
        <taxon>Sordariales</taxon>
        <taxon>Chaetomiaceae</taxon>
        <taxon>Chaetomium</taxon>
    </lineage>
</organism>
<dbReference type="GO" id="GO:0003712">
    <property type="term" value="F:transcription coregulator activity"/>
    <property type="evidence" value="ECO:0007669"/>
    <property type="project" value="TreeGrafter"/>
</dbReference>
<evidence type="ECO:0000256" key="7">
    <source>
        <dbReference type="SAM" id="MobiDB-lite"/>
    </source>
</evidence>
<evidence type="ECO:0000259" key="8">
    <source>
        <dbReference type="PROSITE" id="PS50023"/>
    </source>
</evidence>
<keyword evidence="3 5" id="KW-0862">Zinc</keyword>